<gene>
    <name evidence="6" type="ORF">EN45_093690</name>
</gene>
<dbReference type="GO" id="GO:0044550">
    <property type="term" value="P:secondary metabolite biosynthetic process"/>
    <property type="evidence" value="ECO:0007669"/>
    <property type="project" value="UniProtKB-ARBA"/>
</dbReference>
<accession>A0A167QUK5</accession>
<protein>
    <submittedName>
        <fullName evidence="6">Putative peroxisomal-coenzyme A synthetase</fullName>
    </submittedName>
</protein>
<feature type="domain" description="Carrier" evidence="5">
    <location>
        <begin position="776"/>
        <end position="850"/>
    </location>
</feature>
<dbReference type="SUPFAM" id="SSF47336">
    <property type="entry name" value="ACP-like"/>
    <property type="match status" value="1"/>
</dbReference>
<keyword evidence="4" id="KW-0812">Transmembrane</keyword>
<evidence type="ECO:0000256" key="4">
    <source>
        <dbReference type="SAM" id="Phobius"/>
    </source>
</evidence>
<dbReference type="GO" id="GO:0031956">
    <property type="term" value="F:medium-chain fatty acid-CoA ligase activity"/>
    <property type="evidence" value="ECO:0007669"/>
    <property type="project" value="TreeGrafter"/>
</dbReference>
<feature type="compositionally biased region" description="Low complexity" evidence="3">
    <location>
        <begin position="1349"/>
        <end position="1373"/>
    </location>
</feature>
<dbReference type="GO" id="GO:0031177">
    <property type="term" value="F:phosphopantetheine binding"/>
    <property type="evidence" value="ECO:0007669"/>
    <property type="project" value="InterPro"/>
</dbReference>
<feature type="transmembrane region" description="Helical" evidence="4">
    <location>
        <begin position="1478"/>
        <end position="1506"/>
    </location>
</feature>
<dbReference type="PANTHER" id="PTHR43201:SF10">
    <property type="entry name" value="CARRIER DOMAIN-CONTAINING PROTEIN"/>
    <property type="match status" value="1"/>
</dbReference>
<dbReference type="InterPro" id="IPR009081">
    <property type="entry name" value="PP-bd_ACP"/>
</dbReference>
<evidence type="ECO:0000256" key="3">
    <source>
        <dbReference type="SAM" id="MobiDB-lite"/>
    </source>
</evidence>
<dbReference type="Pfam" id="PF00550">
    <property type="entry name" value="PP-binding"/>
    <property type="match status" value="1"/>
</dbReference>
<dbReference type="InterPro" id="IPR000873">
    <property type="entry name" value="AMP-dep_synth/lig_dom"/>
</dbReference>
<evidence type="ECO:0000313" key="6">
    <source>
        <dbReference type="EMBL" id="KZN85197.1"/>
    </source>
</evidence>
<sequence>MSLPWANAISPSSTMYNPMVELIPPTMNGIPWVKPGYRDAMRIFLFSDPGEVAAVLCMKDFGISKRLIEKLLYLRSEASHPDSFHQLSALLSSHTGPWPIRHLISTFQAIYKSIPESLKANNNESITRLCSQVKAATTSVAELIGTDSRAGLIDANTGRHLTHNAIRQFLENFKIPVGLSRHGKPRIAVILPNGPLMAVAVLAFVNRYTIVPMTTNTVAEQLQTDIENSQADAVVALDADIGKLQLDNGTRPVFGIEQLEDLTFRVVSAGNTSTAYDHPPNSGDDIAIILFTSGTSGTKKLVPITTYNLIAGTIATIESVELSETDTCLNMMPLNHVGGIMRSIFSPILAGGATICCPSFDPSMFWDAVQAPHTKPTWYYATPTMHQMILAEAEHRPDAVKQSAIQFICNAGGGLPPTLAVQLHSTFHCVVLPSYGMTECMPIAAPPRDYKLDRPGTSGRIVGPEVAILTESGNPVTQNGMLGHICIRGSPAFEGYLTPGGKIDTSAFNESGWFDTGDLGHLDDDNYLYITGRSKEVINRGGEIISPVEVENAVLTSAKDPESPLYGRVTETLAFSVPDEVLQEVVGVVIVTPPGFTRPDLRQIHEALQPIIHQPKWPALVVYMDGVPKANNKIQRIKLADRLSLDTLTTTTPLASRHYEAVCPPTGAPLSALIPKKPCVIDEKMIRSVLSKKANTPDVHVQINPRDGLAQVVLFVENLDDDHVTPAELHDQLDGYLVPSRIIPLKGPMPVDFYGKPDQAAINEAIHARNSDGDLSPIQRRVRGIFAVTLSCSPEEVSSGTDFFAAGGDSLSAGRMVSQLRREFGIFLAGDILFHHSTVGAIEQKIIEAVDVKAAKGEDGGVELPGCEKTYSSTNPIILVLHLFPTVFFFPMKRAFQWMVFAYVVAECSNRFPIRENLIARLMLVVFAVMSARLCSQIVSPILAIIFKWLVIGRYKEGMSPMWGPYHTRWWLTQKATQVCGKGLFNNYNWSRILFYRLMGAKIGKNVTVSASAKLGEYDLIEIGDNVVLDTCVCRPFAVERNTSMLLKRIRIGKDSSVGIKSIVAPGADIPERTCIGPNSSSWELQDADESNRQLLTSQIPKPHWLWILFIVEPIKLVTWTATRITWMAGLIPMVLQFPTPAADMFRSTLDWYTSDHRIAYHITARICRAVGGPIVLFIAVLVIKFFLDLICGKPKPGPASKQTTRQKIRSAVLAQILPAGDIHELTRLTGRHYEFVSMAVRALGGKVGKHVYWPSVGPVTVDFDLIEVGNDVVFGSRSTLVTSDGYGRDRIVIGDGTMVGDRVVALPGATIGRQAMIGSGALLRRNGEYPSNTVWTGSKGGEAIQFPSSTSTTTSTAPTIIGDGSSSPNSSGSDDERSPTEKMPTEKQTYYGSKDKTVTQIAEQDIDTCKPFGRAFYRHEANYYVLRMWQIVIYSTFAVIVTTVYWLLTVLFSLFALRTVLQYSDAAGFKQGAWRPFVLYGTLASILSVITVAQVVLAFAIILCIKWAVVGRRKEGSYHWDKSSYNQRWQFLLSCETLIKDCYDGVGLLPMISGSAYISWYYRLLGAKIGKDCAIHANGSPSIFFTEPDLLTLGDRVAVDDASLVCHLNSRGGFELHTLKVGDRSILRAGSRLMSGASMGQDACLLEHTLVLSGDHVEDGDTLQGWPAEGFEWKRV</sequence>
<dbReference type="SUPFAM" id="SSF51161">
    <property type="entry name" value="Trimeric LpxA-like enzymes"/>
    <property type="match status" value="3"/>
</dbReference>
<dbReference type="Gene3D" id="2.160.10.10">
    <property type="entry name" value="Hexapeptide repeat proteins"/>
    <property type="match status" value="2"/>
</dbReference>
<dbReference type="PROSITE" id="PS50075">
    <property type="entry name" value="CARRIER"/>
    <property type="match status" value="1"/>
</dbReference>
<dbReference type="InterPro" id="IPR020806">
    <property type="entry name" value="PKS_PP-bd"/>
</dbReference>
<dbReference type="InterPro" id="IPR036736">
    <property type="entry name" value="ACP-like_sf"/>
</dbReference>
<keyword evidence="2" id="KW-0597">Phosphoprotein</keyword>
<proteinExistence type="predicted"/>
<keyword evidence="4" id="KW-0472">Membrane</keyword>
<dbReference type="InterPro" id="IPR011004">
    <property type="entry name" value="Trimer_LpxA-like_sf"/>
</dbReference>
<dbReference type="Pfam" id="PF00501">
    <property type="entry name" value="AMP-binding"/>
    <property type="match status" value="1"/>
</dbReference>
<dbReference type="EMBL" id="CM002800">
    <property type="protein sequence ID" value="KZN85197.1"/>
    <property type="molecule type" value="Genomic_DNA"/>
</dbReference>
<dbReference type="InterPro" id="IPR045851">
    <property type="entry name" value="AMP-bd_C_sf"/>
</dbReference>
<feature type="region of interest" description="Disordered" evidence="3">
    <location>
        <begin position="1348"/>
        <end position="1390"/>
    </location>
</feature>
<dbReference type="Gene3D" id="3.30.300.30">
    <property type="match status" value="1"/>
</dbReference>
<dbReference type="SMART" id="SM00823">
    <property type="entry name" value="PKS_PP"/>
    <property type="match status" value="1"/>
</dbReference>
<feature type="compositionally biased region" description="Basic and acidic residues" evidence="3">
    <location>
        <begin position="1375"/>
        <end position="1386"/>
    </location>
</feature>
<reference evidence="6" key="1">
    <citation type="journal article" date="2014" name="Genome Announc.">
        <title>Complete sequencing and chromosome-scale genome assembly of the industrial progenitor strain P2niaD18 from the penicillin producer Penicillium chrysogenum.</title>
        <authorList>
            <person name="Specht T."/>
            <person name="Dahlmann T.A."/>
            <person name="Zadra I."/>
            <person name="Kurnsteiner H."/>
            <person name="Kuck U."/>
        </authorList>
    </citation>
    <scope>NUCLEOTIDE SEQUENCE [LARGE SCALE GENOMIC DNA]</scope>
    <source>
        <strain evidence="6">P2niaD18</strain>
    </source>
</reference>
<evidence type="ECO:0000259" key="5">
    <source>
        <dbReference type="PROSITE" id="PS50075"/>
    </source>
</evidence>
<dbReference type="GO" id="GO:0006631">
    <property type="term" value="P:fatty acid metabolic process"/>
    <property type="evidence" value="ECO:0007669"/>
    <property type="project" value="TreeGrafter"/>
</dbReference>
<evidence type="ECO:0000256" key="1">
    <source>
        <dbReference type="ARBA" id="ARBA00022450"/>
    </source>
</evidence>
<keyword evidence="1" id="KW-0596">Phosphopantetheine</keyword>
<dbReference type="SUPFAM" id="SSF56801">
    <property type="entry name" value="Acetyl-CoA synthetase-like"/>
    <property type="match status" value="1"/>
</dbReference>
<organism evidence="6">
    <name type="scientific">Penicillium chrysogenum</name>
    <name type="common">Penicillium notatum</name>
    <dbReference type="NCBI Taxonomy" id="5076"/>
    <lineage>
        <taxon>Eukaryota</taxon>
        <taxon>Fungi</taxon>
        <taxon>Dikarya</taxon>
        <taxon>Ascomycota</taxon>
        <taxon>Pezizomycotina</taxon>
        <taxon>Eurotiomycetes</taxon>
        <taxon>Eurotiomycetidae</taxon>
        <taxon>Eurotiales</taxon>
        <taxon>Aspergillaceae</taxon>
        <taxon>Penicillium</taxon>
        <taxon>Penicillium chrysogenum species complex</taxon>
    </lineage>
</organism>
<evidence type="ECO:0000256" key="2">
    <source>
        <dbReference type="ARBA" id="ARBA00022553"/>
    </source>
</evidence>
<dbReference type="Gene3D" id="1.10.1200.10">
    <property type="entry name" value="ACP-like"/>
    <property type="match status" value="1"/>
</dbReference>
<dbReference type="PANTHER" id="PTHR43201">
    <property type="entry name" value="ACYL-COA SYNTHETASE"/>
    <property type="match status" value="1"/>
</dbReference>
<name>A0A167QUK5_PENCH</name>
<keyword evidence="4" id="KW-1133">Transmembrane helix</keyword>
<feature type="transmembrane region" description="Helical" evidence="4">
    <location>
        <begin position="1432"/>
        <end position="1458"/>
    </location>
</feature>
<dbReference type="Proteomes" id="UP000076449">
    <property type="component" value="Chromosome III"/>
</dbReference>
<dbReference type="InterPro" id="IPR042099">
    <property type="entry name" value="ANL_N_sf"/>
</dbReference>
<feature type="transmembrane region" description="Helical" evidence="4">
    <location>
        <begin position="1171"/>
        <end position="1192"/>
    </location>
</feature>
<dbReference type="Gene3D" id="3.40.50.12780">
    <property type="entry name" value="N-terminal domain of ligase-like"/>
    <property type="match status" value="1"/>
</dbReference>